<gene>
    <name evidence="4" type="ORF">PGABG01_1368900</name>
</gene>
<organism evidence="4 5">
    <name type="scientific">Plasmodium gaboni</name>
    <dbReference type="NCBI Taxonomy" id="647221"/>
    <lineage>
        <taxon>Eukaryota</taxon>
        <taxon>Sar</taxon>
        <taxon>Alveolata</taxon>
        <taxon>Apicomplexa</taxon>
        <taxon>Aconoidasida</taxon>
        <taxon>Haemosporida</taxon>
        <taxon>Plasmodiidae</taxon>
        <taxon>Plasmodium</taxon>
        <taxon>Plasmodium (Laverania)</taxon>
    </lineage>
</organism>
<feature type="region of interest" description="Disordered" evidence="1">
    <location>
        <begin position="115"/>
        <end position="175"/>
    </location>
</feature>
<keyword evidence="2" id="KW-0812">Transmembrane</keyword>
<reference evidence="4" key="1">
    <citation type="submission" date="2016-09" db="EMBL/GenBank/DDBJ databases">
        <authorList>
            <consortium name="Pathogen Informatics"/>
            <person name="Sun Q."/>
            <person name="Inoue M."/>
        </authorList>
    </citation>
    <scope>NUCLEOTIDE SEQUENCE</scope>
</reference>
<keyword evidence="5" id="KW-1185">Reference proteome</keyword>
<proteinExistence type="predicted"/>
<evidence type="ECO:0000259" key="3">
    <source>
        <dbReference type="Pfam" id="PF09687"/>
    </source>
</evidence>
<dbReference type="InterPro" id="IPR006526">
    <property type="entry name" value="Export_prot_PHISTa/b/c"/>
</dbReference>
<feature type="compositionally biased region" description="Acidic residues" evidence="1">
    <location>
        <begin position="117"/>
        <end position="163"/>
    </location>
</feature>
<dbReference type="PANTHER" id="PTHR36193:SF23">
    <property type="entry name" value="PHISTB DOMAIN-CONTAINING RESA-LIKE PROTEIN 1"/>
    <property type="match status" value="1"/>
</dbReference>
<dbReference type="Proteomes" id="UP000831156">
    <property type="component" value="Chromosome 13"/>
</dbReference>
<evidence type="ECO:0000313" key="4">
    <source>
        <dbReference type="EMBL" id="SOV18379.1"/>
    </source>
</evidence>
<dbReference type="InterPro" id="IPR044885">
    <property type="entry name" value="PRESA_N_sf"/>
</dbReference>
<evidence type="ECO:0000256" key="1">
    <source>
        <dbReference type="SAM" id="MobiDB-lite"/>
    </source>
</evidence>
<dbReference type="EMBL" id="LT969436">
    <property type="protein sequence ID" value="SOV18379.1"/>
    <property type="molecule type" value="Genomic_DNA"/>
</dbReference>
<evidence type="ECO:0000256" key="2">
    <source>
        <dbReference type="SAM" id="Phobius"/>
    </source>
</evidence>
<dbReference type="Pfam" id="PF09687">
    <property type="entry name" value="PRESAN"/>
    <property type="match status" value="1"/>
</dbReference>
<dbReference type="PANTHER" id="PTHR36193">
    <property type="entry name" value="PHISTB DOMAIN-CONTAINING RESA-LIKE PROTEIN 1"/>
    <property type="match status" value="1"/>
</dbReference>
<keyword evidence="2" id="KW-0472">Membrane</keyword>
<dbReference type="Gene3D" id="6.10.280.180">
    <property type="entry name" value="Plasmodium RESA, N-terminal helical domain"/>
    <property type="match status" value="1"/>
</dbReference>
<evidence type="ECO:0000313" key="5">
    <source>
        <dbReference type="Proteomes" id="UP000831156"/>
    </source>
</evidence>
<protein>
    <recommendedName>
        <fullName evidence="3">Plasmodium RESA N-terminal domain-containing protein</fullName>
    </recommendedName>
</protein>
<sequence>MNLKNLGFNFFFSDKKKNRSTLFSFPLQTIYISICIIIVIYVSFMDVHMNDGNVISDSISVSLVERNLSEYYIGKYGAMLNYYIEPSGVYNQYYSGRHTYNTYYDALDEDLIQREEDSNDSEEESEGESENESDEQSENDSEEESEEESEVETENESEEESDDEPVKKKIKKNKQLKKNEEKKDIKIGNIDSIQKTLNNIYTNKNNVNDSNNNFNAPLKNLNYNDITRQLNEHEITEVITGLKDITPRTDLINVWIQTLGVCKLGWRNIINTLKDYEKECLSKYKKIISPHYGGTPREKYPEEYWKECLYNIEFKFLNVSSKYNKTFYELLNRNAEVDKIKIFLFSCLEEFDNLKIELCEEYKNELYKKIMKVP</sequence>
<feature type="domain" description="Plasmodium RESA N-terminal" evidence="3">
    <location>
        <begin position="229"/>
        <end position="361"/>
    </location>
</feature>
<keyword evidence="2" id="KW-1133">Transmembrane helix</keyword>
<dbReference type="NCBIfam" id="TIGR01639">
    <property type="entry name" value="P_fal_TIGR01639"/>
    <property type="match status" value="1"/>
</dbReference>
<name>A0ABY1USY8_9APIC</name>
<feature type="transmembrane region" description="Helical" evidence="2">
    <location>
        <begin position="21"/>
        <end position="44"/>
    </location>
</feature>
<accession>A0ABY1USY8</accession>
<dbReference type="InterPro" id="IPR019111">
    <property type="entry name" value="PRESA_N"/>
</dbReference>